<evidence type="ECO:0000313" key="2">
    <source>
        <dbReference type="Proteomes" id="UP001206312"/>
    </source>
</evidence>
<keyword evidence="2" id="KW-1185">Reference proteome</keyword>
<accession>A0ABT1AX14</accession>
<protein>
    <submittedName>
        <fullName evidence="1">Uncharacterized protein</fullName>
    </submittedName>
</protein>
<dbReference type="Proteomes" id="UP001206312">
    <property type="component" value="Unassembled WGS sequence"/>
</dbReference>
<dbReference type="RefSeq" id="WP_252740537.1">
    <property type="nucleotide sequence ID" value="NZ_JAMXIB010000003.1"/>
</dbReference>
<proteinExistence type="predicted"/>
<gene>
    <name evidence="1" type="ORF">NG653_04765</name>
</gene>
<evidence type="ECO:0000313" key="1">
    <source>
        <dbReference type="EMBL" id="MCO5724155.1"/>
    </source>
</evidence>
<organism evidence="1 2">
    <name type="scientific">Robiginitalea marina</name>
    <dbReference type="NCBI Taxonomy" id="2954105"/>
    <lineage>
        <taxon>Bacteria</taxon>
        <taxon>Pseudomonadati</taxon>
        <taxon>Bacteroidota</taxon>
        <taxon>Flavobacteriia</taxon>
        <taxon>Flavobacteriales</taxon>
        <taxon>Flavobacteriaceae</taxon>
        <taxon>Robiginitalea</taxon>
    </lineage>
</organism>
<name>A0ABT1AX14_9FLAO</name>
<comment type="caution">
    <text evidence="1">The sequence shown here is derived from an EMBL/GenBank/DDBJ whole genome shotgun (WGS) entry which is preliminary data.</text>
</comment>
<sequence length="79" mass="8751">MKHVFTSRKGDQELFSGYYNRFLALSNQELIDSYNAQVRTGLTGVHAQAVYLLALRKAMKERFGESPVTLGDGGVVGLE</sequence>
<dbReference type="EMBL" id="JAMXIB010000003">
    <property type="protein sequence ID" value="MCO5724155.1"/>
    <property type="molecule type" value="Genomic_DNA"/>
</dbReference>
<reference evidence="1 2" key="1">
    <citation type="submission" date="2022-06" db="EMBL/GenBank/DDBJ databases">
        <authorList>
            <person name="Xuan X."/>
        </authorList>
    </citation>
    <scope>NUCLEOTIDE SEQUENCE [LARGE SCALE GENOMIC DNA]</scope>
    <source>
        <strain evidence="1 2">2V75</strain>
    </source>
</reference>